<reference evidence="2 3" key="1">
    <citation type="submission" date="2016-03" db="EMBL/GenBank/DDBJ databases">
        <title>EvidentialGene: Evidence-directed Construction of Genes on Genomes.</title>
        <authorList>
            <person name="Gilbert D.G."/>
            <person name="Choi J.-H."/>
            <person name="Mockaitis K."/>
            <person name="Colbourne J."/>
            <person name="Pfrender M."/>
        </authorList>
    </citation>
    <scope>NUCLEOTIDE SEQUENCE [LARGE SCALE GENOMIC DNA]</scope>
    <source>
        <strain evidence="2 3">Xinb3</strain>
        <tissue evidence="2">Complete organism</tissue>
    </source>
</reference>
<gene>
    <name evidence="2" type="ORF">APZ42_013226</name>
</gene>
<comment type="caution">
    <text evidence="2">The sequence shown here is derived from an EMBL/GenBank/DDBJ whole genome shotgun (WGS) entry which is preliminary data.</text>
</comment>
<dbReference type="InterPro" id="IPR058698">
    <property type="entry name" value="CUB_metazoa"/>
</dbReference>
<protein>
    <recommendedName>
        <fullName evidence="1">CUB domain-containing protein</fullName>
    </recommendedName>
</protein>
<dbReference type="Pfam" id="PF26080">
    <property type="entry name" value="CUB_animal"/>
    <property type="match status" value="1"/>
</dbReference>
<evidence type="ECO:0000313" key="2">
    <source>
        <dbReference type="EMBL" id="KZS20237.1"/>
    </source>
</evidence>
<accession>A0A162R4Z3</accession>
<sequence length="261" mass="28738">MGNCVPSSFCNAYGGRSGGSCGSLAVCCIYTIVKCGEKTTLNNTYWRNPPSVSSDTSCSLTFTLDNSLIEQRKPICQVRLDFKSFTVAQPNPATSHCDSDYLQVVGAVNKVPIICGDNDDQHMYLEAPSPTTEFLFLMKFGVSSVTRTWNIGISLIPCGADFLAPRDCLQYFTRHMGTGSVKSFNWRDASGMRQLADMDYTICFRNEIITNKQLPEFVTLSALLEAMARASGLVDFRLVHPEMVQLIVLMISSSSQMGLIL</sequence>
<evidence type="ECO:0000259" key="1">
    <source>
        <dbReference type="Pfam" id="PF26080"/>
    </source>
</evidence>
<dbReference type="Proteomes" id="UP000076858">
    <property type="component" value="Unassembled WGS sequence"/>
</dbReference>
<proteinExistence type="predicted"/>
<name>A0A162R4Z3_9CRUS</name>
<evidence type="ECO:0000313" key="3">
    <source>
        <dbReference type="Proteomes" id="UP000076858"/>
    </source>
</evidence>
<dbReference type="PANTHER" id="PTHR33236:SF5">
    <property type="entry name" value="CUB DOMAIN-CONTAINING PROTEIN"/>
    <property type="match status" value="1"/>
</dbReference>
<keyword evidence="3" id="KW-1185">Reference proteome</keyword>
<feature type="domain" description="CUB" evidence="1">
    <location>
        <begin position="165"/>
        <end position="207"/>
    </location>
</feature>
<organism evidence="2 3">
    <name type="scientific">Daphnia magna</name>
    <dbReference type="NCBI Taxonomy" id="35525"/>
    <lineage>
        <taxon>Eukaryota</taxon>
        <taxon>Metazoa</taxon>
        <taxon>Ecdysozoa</taxon>
        <taxon>Arthropoda</taxon>
        <taxon>Crustacea</taxon>
        <taxon>Branchiopoda</taxon>
        <taxon>Diplostraca</taxon>
        <taxon>Cladocera</taxon>
        <taxon>Anomopoda</taxon>
        <taxon>Daphniidae</taxon>
        <taxon>Daphnia</taxon>
    </lineage>
</organism>
<dbReference type="PANTHER" id="PTHR33236">
    <property type="entry name" value="INTRAFLAGELLAR TRANSPORT PROTEIN 122 FAMILY PROTEIN-RELATED"/>
    <property type="match status" value="1"/>
</dbReference>
<dbReference type="AlphaFoldDB" id="A0A162R4Z3"/>
<dbReference type="OrthoDB" id="6337346at2759"/>
<dbReference type="EMBL" id="LRGB01000243">
    <property type="protein sequence ID" value="KZS20237.1"/>
    <property type="molecule type" value="Genomic_DNA"/>
</dbReference>